<dbReference type="AlphaFoldDB" id="A0A423UMS2"/>
<accession>A0A423UMS2</accession>
<organism evidence="1 2">
    <name type="scientific">Gordonibacter urolithinfaciens</name>
    <dbReference type="NCBI Taxonomy" id="1335613"/>
    <lineage>
        <taxon>Bacteria</taxon>
        <taxon>Bacillati</taxon>
        <taxon>Actinomycetota</taxon>
        <taxon>Coriobacteriia</taxon>
        <taxon>Eggerthellales</taxon>
        <taxon>Eggerthellaceae</taxon>
        <taxon>Gordonibacter</taxon>
    </lineage>
</organism>
<gene>
    <name evidence="1" type="ORF">DMP12_02175</name>
</gene>
<comment type="caution">
    <text evidence="1">The sequence shown here is derived from an EMBL/GenBank/DDBJ whole genome shotgun (WGS) entry which is preliminary data.</text>
</comment>
<reference evidence="2" key="1">
    <citation type="submission" date="2018-05" db="EMBL/GenBank/DDBJ databases">
        <title>Genome Sequencing of selected type strains of the family Eggerthellaceae.</title>
        <authorList>
            <person name="Danylec N."/>
            <person name="Stoll D.A."/>
            <person name="Doetsch A."/>
            <person name="Huch M."/>
        </authorList>
    </citation>
    <scope>NUCLEOTIDE SEQUENCE [LARGE SCALE GENOMIC DNA]</scope>
    <source>
        <strain evidence="2">DSM 27213</strain>
    </source>
</reference>
<sequence length="81" mass="9054">MLQVVMTERHREALRRMLSFELTNHPVYPVDEERLDALNRLLGARVRQMLAIEPTSSADVLARIEGTLPEDAFVPAAAVGV</sequence>
<name>A0A423UMS2_9ACTN</name>
<proteinExistence type="predicted"/>
<dbReference type="EMBL" id="QIBW01000002">
    <property type="protein sequence ID" value="ROT91481.1"/>
    <property type="molecule type" value="Genomic_DNA"/>
</dbReference>
<protein>
    <submittedName>
        <fullName evidence="1">Uncharacterized protein</fullName>
    </submittedName>
</protein>
<evidence type="ECO:0000313" key="2">
    <source>
        <dbReference type="Proteomes" id="UP000285258"/>
    </source>
</evidence>
<dbReference type="Proteomes" id="UP000285258">
    <property type="component" value="Unassembled WGS sequence"/>
</dbReference>
<evidence type="ECO:0000313" key="1">
    <source>
        <dbReference type="EMBL" id="ROT91481.1"/>
    </source>
</evidence>